<dbReference type="Proteomes" id="UP000663879">
    <property type="component" value="Unassembled WGS sequence"/>
</dbReference>
<evidence type="ECO:0000256" key="11">
    <source>
        <dbReference type="SAM" id="MobiDB-lite"/>
    </source>
</evidence>
<keyword evidence="2" id="KW-0479">Metal-binding</keyword>
<dbReference type="Gene3D" id="1.10.10.60">
    <property type="entry name" value="Homeodomain-like"/>
    <property type="match status" value="1"/>
</dbReference>
<dbReference type="SMART" id="SM00389">
    <property type="entry name" value="HOX"/>
    <property type="match status" value="1"/>
</dbReference>
<dbReference type="PRINTS" id="PR00028">
    <property type="entry name" value="POUDOMAIN"/>
</dbReference>
<evidence type="ECO:0000256" key="1">
    <source>
        <dbReference type="ARBA" id="ARBA00004123"/>
    </source>
</evidence>
<evidence type="ECO:0000256" key="2">
    <source>
        <dbReference type="ARBA" id="ARBA00022723"/>
    </source>
</evidence>
<name>A0A813NZ64_9BILA</name>
<dbReference type="Gene3D" id="6.10.250.3410">
    <property type="entry name" value="DBF zinc finger"/>
    <property type="match status" value="1"/>
</dbReference>
<dbReference type="Gene3D" id="1.10.260.40">
    <property type="entry name" value="lambda repressor-like DNA-binding domains"/>
    <property type="match status" value="1"/>
</dbReference>
<evidence type="ECO:0000256" key="10">
    <source>
        <dbReference type="RuleBase" id="RU000682"/>
    </source>
</evidence>
<feature type="compositionally biased region" description="Polar residues" evidence="11">
    <location>
        <begin position="1"/>
        <end position="21"/>
    </location>
</feature>
<dbReference type="InterPro" id="IPR038545">
    <property type="entry name" value="Znf_DBF_sf"/>
</dbReference>
<dbReference type="OrthoDB" id="21380at2759"/>
<feature type="DNA-binding region" description="Homeobox" evidence="8">
    <location>
        <begin position="524"/>
        <end position="583"/>
    </location>
</feature>
<evidence type="ECO:0000256" key="7">
    <source>
        <dbReference type="ARBA" id="ARBA00023242"/>
    </source>
</evidence>
<evidence type="ECO:0000259" key="13">
    <source>
        <dbReference type="PROSITE" id="PS51179"/>
    </source>
</evidence>
<comment type="subcellular location">
    <subcellularLocation>
        <location evidence="1 8 10">Nucleus</location>
    </subcellularLocation>
</comment>
<dbReference type="InterPro" id="IPR009057">
    <property type="entry name" value="Homeodomain-like_sf"/>
</dbReference>
<dbReference type="GO" id="GO:0005634">
    <property type="term" value="C:nucleus"/>
    <property type="evidence" value="ECO:0007669"/>
    <property type="project" value="UniProtKB-SubCell"/>
</dbReference>
<reference evidence="15" key="1">
    <citation type="submission" date="2021-02" db="EMBL/GenBank/DDBJ databases">
        <authorList>
            <person name="Nowell W R."/>
        </authorList>
    </citation>
    <scope>NUCLEOTIDE SEQUENCE</scope>
    <source>
        <strain evidence="15">Ploen Becks lab</strain>
    </source>
</reference>
<dbReference type="PANTHER" id="PTHR11636:SF5">
    <property type="entry name" value="POU DOMAIN MOTIF 3, ISOFORM F"/>
    <property type="match status" value="1"/>
</dbReference>
<dbReference type="SUPFAM" id="SSF47413">
    <property type="entry name" value="lambda repressor-like DNA-binding domains"/>
    <property type="match status" value="1"/>
</dbReference>
<keyword evidence="5 8" id="KW-0238">DNA-binding</keyword>
<dbReference type="InterPro" id="IPR050255">
    <property type="entry name" value="POU_domain_TF"/>
</dbReference>
<dbReference type="InterPro" id="IPR000327">
    <property type="entry name" value="POU_dom"/>
</dbReference>
<keyword evidence="4" id="KW-0862">Zinc</keyword>
<feature type="region of interest" description="Disordered" evidence="11">
    <location>
        <begin position="273"/>
        <end position="324"/>
    </location>
</feature>
<dbReference type="GO" id="GO:0000978">
    <property type="term" value="F:RNA polymerase II cis-regulatory region sequence-specific DNA binding"/>
    <property type="evidence" value="ECO:0007669"/>
    <property type="project" value="TreeGrafter"/>
</dbReference>
<dbReference type="InterPro" id="IPR010982">
    <property type="entry name" value="Lambda_DNA-bd_dom_sf"/>
</dbReference>
<dbReference type="Pfam" id="PF07535">
    <property type="entry name" value="zf-DBF"/>
    <property type="match status" value="1"/>
</dbReference>
<dbReference type="GO" id="GO:0000981">
    <property type="term" value="F:DNA-binding transcription factor activity, RNA polymerase II-specific"/>
    <property type="evidence" value="ECO:0007669"/>
    <property type="project" value="TreeGrafter"/>
</dbReference>
<dbReference type="SMART" id="SM00586">
    <property type="entry name" value="ZnF_DBF"/>
    <property type="match status" value="1"/>
</dbReference>
<organism evidence="15 16">
    <name type="scientific">Brachionus calyciflorus</name>
    <dbReference type="NCBI Taxonomy" id="104777"/>
    <lineage>
        <taxon>Eukaryota</taxon>
        <taxon>Metazoa</taxon>
        <taxon>Spiralia</taxon>
        <taxon>Gnathifera</taxon>
        <taxon>Rotifera</taxon>
        <taxon>Eurotatoria</taxon>
        <taxon>Monogononta</taxon>
        <taxon>Pseudotrocha</taxon>
        <taxon>Ploima</taxon>
        <taxon>Brachionidae</taxon>
        <taxon>Brachionus</taxon>
    </lineage>
</organism>
<accession>A0A813NZ64</accession>
<dbReference type="Pfam" id="PF00157">
    <property type="entry name" value="Pou"/>
    <property type="match status" value="1"/>
</dbReference>
<evidence type="ECO:0000313" key="15">
    <source>
        <dbReference type="EMBL" id="CAF0745024.1"/>
    </source>
</evidence>
<dbReference type="CDD" id="cd00086">
    <property type="entry name" value="homeodomain"/>
    <property type="match status" value="1"/>
</dbReference>
<feature type="domain" description="Homeobox" evidence="12">
    <location>
        <begin position="522"/>
        <end position="582"/>
    </location>
</feature>
<evidence type="ECO:0000256" key="4">
    <source>
        <dbReference type="ARBA" id="ARBA00022833"/>
    </source>
</evidence>
<dbReference type="InterPro" id="IPR001356">
    <property type="entry name" value="HD"/>
</dbReference>
<feature type="compositionally biased region" description="Basic and acidic residues" evidence="11">
    <location>
        <begin position="624"/>
        <end position="636"/>
    </location>
</feature>
<dbReference type="PANTHER" id="PTHR11636">
    <property type="entry name" value="POU DOMAIN"/>
    <property type="match status" value="1"/>
</dbReference>
<evidence type="ECO:0000256" key="6">
    <source>
        <dbReference type="ARBA" id="ARBA00023155"/>
    </source>
</evidence>
<dbReference type="SUPFAM" id="SSF46689">
    <property type="entry name" value="Homeodomain-like"/>
    <property type="match status" value="1"/>
</dbReference>
<sequence length="765" mass="86692">MSQLSKLPLKNKNQNDLTNSPMFGKPNLSHKPLDNSQPPQKTSTNPLRLLVGKLVFLDIQNSYKLLNKVKECLNLIEARIADCLSKDVSYVITNREKSNDPNLSPEDKKIKTSPNTLNFLSRSSSLINRTQAILQKASKGSPSTDILATARRFGINVMNISEIEKYVEKYMSKKRSLEAVDKANLSIEFEDNKNGLNLIKDCSSVLSQGLTKNSNHKIYKLKNNFLKFESICKQYKPIYQEFDSWHEINYDALANKCTNSPFQIYFSDDHGSSNCSSTQNDDQNNPKSNDSSQITTQNVFKSPKSSTLTASKPNLTANQNKPTNNRVFLNRASSFSTNIKPQLNIQQANLPKKKPTGYCECCKQRYDNLKQHLTSAQHENFERNQANFKEIDTYINGILNFKQFLIKKNLISNDQIEEEAKKDEKIIENINIDDMKCFAKNFNERRASLGISQHQIVQALNAEFKDPILTETAISKFERLDITPRSSAKVRPVLEKLISDSQLKFGDRFKTYTSNQTDIDMSKKRKRTGLFSPSALRVLNEKFSKNPEPKDSEINNIANEINYDEDLVKNWFNDKQQVLKSNSTVKKFKKNNVVNVLDLLENNTSFANTSLDESSSSNTSLKQDFSKENEITEEPKQTTTPKQIEELNTNQLKKTPPLISSFSLSSPSAAYLFNLNSHNSFTIPVDLPLNSSINHNTSATSKLLASKVDLISGNMELQTIKTNLQRKSLENNINNKSDNSTDLSCIDDVVLAAFVNDFSYEVVQK</sequence>
<keyword evidence="7 8" id="KW-0539">Nucleus</keyword>
<dbReference type="InterPro" id="IPR013847">
    <property type="entry name" value="POU"/>
</dbReference>
<comment type="caution">
    <text evidence="15">The sequence shown here is derived from an EMBL/GenBank/DDBJ whole genome shotgun (WGS) entry which is preliminary data.</text>
</comment>
<dbReference type="AlphaFoldDB" id="A0A813NZ64"/>
<proteinExistence type="predicted"/>
<evidence type="ECO:0000256" key="8">
    <source>
        <dbReference type="PROSITE-ProRule" id="PRU00108"/>
    </source>
</evidence>
<evidence type="ECO:0000259" key="12">
    <source>
        <dbReference type="PROSITE" id="PS50071"/>
    </source>
</evidence>
<feature type="domain" description="POU-specific" evidence="13">
    <location>
        <begin position="427"/>
        <end position="502"/>
    </location>
</feature>
<evidence type="ECO:0000256" key="3">
    <source>
        <dbReference type="ARBA" id="ARBA00022771"/>
    </source>
</evidence>
<keyword evidence="6 8" id="KW-0371">Homeobox</keyword>
<keyword evidence="3 9" id="KW-0863">Zinc-finger</keyword>
<evidence type="ECO:0000259" key="14">
    <source>
        <dbReference type="PROSITE" id="PS51265"/>
    </source>
</evidence>
<dbReference type="InterPro" id="IPR006572">
    <property type="entry name" value="Znf_DBF"/>
</dbReference>
<keyword evidence="16" id="KW-1185">Reference proteome</keyword>
<dbReference type="Pfam" id="PF00046">
    <property type="entry name" value="Homeodomain"/>
    <property type="match status" value="1"/>
</dbReference>
<feature type="region of interest" description="Disordered" evidence="11">
    <location>
        <begin position="1"/>
        <end position="44"/>
    </location>
</feature>
<dbReference type="EMBL" id="CAJNOC010000323">
    <property type="protein sequence ID" value="CAF0745024.1"/>
    <property type="molecule type" value="Genomic_DNA"/>
</dbReference>
<gene>
    <name evidence="15" type="ORF">OXX778_LOCUS3599</name>
</gene>
<dbReference type="PROSITE" id="PS51179">
    <property type="entry name" value="POU_3"/>
    <property type="match status" value="1"/>
</dbReference>
<protein>
    <submittedName>
        <fullName evidence="15">Uncharacterized protein</fullName>
    </submittedName>
</protein>
<evidence type="ECO:0000256" key="5">
    <source>
        <dbReference type="ARBA" id="ARBA00023125"/>
    </source>
</evidence>
<feature type="compositionally biased region" description="Polar residues" evidence="11">
    <location>
        <begin position="34"/>
        <end position="44"/>
    </location>
</feature>
<dbReference type="GO" id="GO:0008270">
    <property type="term" value="F:zinc ion binding"/>
    <property type="evidence" value="ECO:0007669"/>
    <property type="project" value="UniProtKB-KW"/>
</dbReference>
<feature type="domain" description="DBF4-type" evidence="14">
    <location>
        <begin position="352"/>
        <end position="401"/>
    </location>
</feature>
<dbReference type="PROSITE" id="PS50071">
    <property type="entry name" value="HOMEOBOX_2"/>
    <property type="match status" value="1"/>
</dbReference>
<evidence type="ECO:0000313" key="16">
    <source>
        <dbReference type="Proteomes" id="UP000663879"/>
    </source>
</evidence>
<dbReference type="FunFam" id="6.10.250.3410:FF:000001">
    <property type="entry name" value="Protein DBF4 homolog A"/>
    <property type="match status" value="1"/>
</dbReference>
<feature type="region of interest" description="Disordered" evidence="11">
    <location>
        <begin position="608"/>
        <end position="641"/>
    </location>
</feature>
<feature type="compositionally biased region" description="Low complexity" evidence="11">
    <location>
        <begin position="608"/>
        <end position="621"/>
    </location>
</feature>
<evidence type="ECO:0000256" key="9">
    <source>
        <dbReference type="PROSITE-ProRule" id="PRU00600"/>
    </source>
</evidence>
<dbReference type="SMART" id="SM00352">
    <property type="entry name" value="POU"/>
    <property type="match status" value="1"/>
</dbReference>
<dbReference type="PROSITE" id="PS51265">
    <property type="entry name" value="ZF_DBF4"/>
    <property type="match status" value="1"/>
</dbReference>